<comment type="similarity">
    <text evidence="1">Belongs to the ATP-dependent AMP-binding enzyme family.</text>
</comment>
<reference evidence="7" key="1">
    <citation type="submission" date="2024-03" db="EMBL/GenBank/DDBJ databases">
        <title>Deinococcus weizhi sp. nov., isolated from human skin.</title>
        <authorList>
            <person name="Wei Z."/>
            <person name="Tian F."/>
            <person name="Yang C."/>
            <person name="Xin L.T."/>
            <person name="Wen Z.J."/>
            <person name="Lan K.C."/>
            <person name="Yu L."/>
            <person name="Zhe W."/>
            <person name="Dan F.D."/>
            <person name="Jun W."/>
            <person name="Rui Z."/>
            <person name="Yong X.J."/>
            <person name="Ting Y."/>
            <person name="Wei X."/>
            <person name="Xu Z.G."/>
            <person name="Xin Z."/>
            <person name="Dong F.G."/>
            <person name="Ni X.M."/>
            <person name="Zheng M.G."/>
            <person name="Chun Y."/>
            <person name="Qian W.X."/>
        </authorList>
    </citation>
    <scope>NUCLEOTIDE SEQUENCE</scope>
    <source>
        <strain evidence="7">VB142</strain>
    </source>
</reference>
<dbReference type="AlphaFoldDB" id="A0AAU6Q7Q7"/>
<dbReference type="Gene3D" id="3.30.300.30">
    <property type="match status" value="1"/>
</dbReference>
<name>A0AAU6Q7Q7_9DEIO</name>
<evidence type="ECO:0000313" key="7">
    <source>
        <dbReference type="EMBL" id="WYF46193.1"/>
    </source>
</evidence>
<evidence type="ECO:0000259" key="5">
    <source>
        <dbReference type="Pfam" id="PF00501"/>
    </source>
</evidence>
<dbReference type="EMBL" id="CP149783">
    <property type="protein sequence ID" value="WYF46193.1"/>
    <property type="molecule type" value="Genomic_DNA"/>
</dbReference>
<accession>A0AAU6Q7Q7</accession>
<proteinExistence type="inferred from homology"/>
<dbReference type="Pfam" id="PF00501">
    <property type="entry name" value="AMP-binding"/>
    <property type="match status" value="1"/>
</dbReference>
<dbReference type="PANTHER" id="PTHR43859:SF4">
    <property type="entry name" value="BUTANOATE--COA LIGASE AAE1-RELATED"/>
    <property type="match status" value="1"/>
</dbReference>
<dbReference type="PROSITE" id="PS00455">
    <property type="entry name" value="AMP_BINDING"/>
    <property type="match status" value="1"/>
</dbReference>
<keyword evidence="4" id="KW-0443">Lipid metabolism</keyword>
<sequence>MKTPLTPLEPLCRAFALHPSRLAVRDRGREVTYAELGEQSARLAALLRERGLELGGHAVLISPNTLYAVTAFHALPLAGGVIVPLNPAFDDESLNFLVAHADPQVVLVDARLLSRVQSTLEGLGVPVVVIGDDAQLEARLQAHPPLPWRVPHTLNEDQAISINYTSGTTSDPKGVMISHRAAFLNLTNLLYHLDLRPGAQVLHTVPLAHSNGWGMAWAVTAAGGTHHTLPDPAGLRPVLESGIVTHLCASPAWLSPLLEGGAALRLPHPVKLVVAGVRPHSPLIATLQAQGFEVMHGYGLTESSALVTLNPAGGPDAPEPLSWQGHPMTFAGEVRVVSEDGQDVPHDGQTPGEVVIRSNQVMKGYYKNPRATRRAIKDGWLHTGDLAVRRPGGSLDILDREGDLLNLGGQPYSSAQIEAVLYRHPSVREAVVVATRAPQGHDLPCAFVTLQPGAQVQPGEILSFCSPHLPPYALPSQLRFVDDLPKTASGKVLKHVLRKQVRQQRNRT</sequence>
<dbReference type="RefSeq" id="WP_339097647.1">
    <property type="nucleotide sequence ID" value="NZ_CP149783.1"/>
</dbReference>
<dbReference type="Pfam" id="PF13193">
    <property type="entry name" value="AMP-binding_C"/>
    <property type="match status" value="1"/>
</dbReference>
<feature type="domain" description="AMP-binding enzyme C-terminal" evidence="6">
    <location>
        <begin position="416"/>
        <end position="491"/>
    </location>
</feature>
<dbReference type="InterPro" id="IPR042099">
    <property type="entry name" value="ANL_N_sf"/>
</dbReference>
<dbReference type="GO" id="GO:0016874">
    <property type="term" value="F:ligase activity"/>
    <property type="evidence" value="ECO:0007669"/>
    <property type="project" value="UniProtKB-KW"/>
</dbReference>
<dbReference type="SUPFAM" id="SSF56801">
    <property type="entry name" value="Acetyl-CoA synthetase-like"/>
    <property type="match status" value="1"/>
</dbReference>
<dbReference type="InterPro" id="IPR025110">
    <property type="entry name" value="AMP-bd_C"/>
</dbReference>
<dbReference type="InterPro" id="IPR045851">
    <property type="entry name" value="AMP-bd_C_sf"/>
</dbReference>
<feature type="domain" description="AMP-dependent synthetase/ligase" evidence="5">
    <location>
        <begin position="16"/>
        <end position="366"/>
    </location>
</feature>
<keyword evidence="3" id="KW-0276">Fatty acid metabolism</keyword>
<evidence type="ECO:0000256" key="3">
    <source>
        <dbReference type="ARBA" id="ARBA00022832"/>
    </source>
</evidence>
<dbReference type="Gene3D" id="3.40.50.12780">
    <property type="entry name" value="N-terminal domain of ligase-like"/>
    <property type="match status" value="1"/>
</dbReference>
<evidence type="ECO:0000256" key="2">
    <source>
        <dbReference type="ARBA" id="ARBA00022598"/>
    </source>
</evidence>
<protein>
    <submittedName>
        <fullName evidence="7">AMP-binding protein</fullName>
    </submittedName>
</protein>
<evidence type="ECO:0000259" key="6">
    <source>
        <dbReference type="Pfam" id="PF13193"/>
    </source>
</evidence>
<evidence type="ECO:0000256" key="1">
    <source>
        <dbReference type="ARBA" id="ARBA00006432"/>
    </source>
</evidence>
<gene>
    <name evidence="7" type="ORF">WDJ50_17400</name>
</gene>
<evidence type="ECO:0000256" key="4">
    <source>
        <dbReference type="ARBA" id="ARBA00023098"/>
    </source>
</evidence>
<organism evidence="7">
    <name type="scientific">Deinococcus sp. VB142</name>
    <dbReference type="NCBI Taxonomy" id="3112952"/>
    <lineage>
        <taxon>Bacteria</taxon>
        <taxon>Thermotogati</taxon>
        <taxon>Deinococcota</taxon>
        <taxon>Deinococci</taxon>
        <taxon>Deinococcales</taxon>
        <taxon>Deinococcaceae</taxon>
        <taxon>Deinococcus</taxon>
    </lineage>
</organism>
<keyword evidence="2" id="KW-0436">Ligase</keyword>
<dbReference type="PANTHER" id="PTHR43859">
    <property type="entry name" value="ACYL-ACTIVATING ENZYME"/>
    <property type="match status" value="1"/>
</dbReference>
<dbReference type="GO" id="GO:0006631">
    <property type="term" value="P:fatty acid metabolic process"/>
    <property type="evidence" value="ECO:0007669"/>
    <property type="project" value="UniProtKB-KW"/>
</dbReference>
<dbReference type="InterPro" id="IPR000873">
    <property type="entry name" value="AMP-dep_synth/lig_dom"/>
</dbReference>
<dbReference type="InterPro" id="IPR020845">
    <property type="entry name" value="AMP-binding_CS"/>
</dbReference>